<dbReference type="InterPro" id="IPR000242">
    <property type="entry name" value="PTP_cat"/>
</dbReference>
<comment type="caution">
    <text evidence="18">The sequence shown here is derived from an EMBL/GenBank/DDBJ whole genome shotgun (WGS) entry which is preliminary data.</text>
</comment>
<dbReference type="SMART" id="SM00409">
    <property type="entry name" value="IG"/>
    <property type="match status" value="1"/>
</dbReference>
<evidence type="ECO:0000256" key="5">
    <source>
        <dbReference type="ARBA" id="ARBA00022737"/>
    </source>
</evidence>
<evidence type="ECO:0000259" key="15">
    <source>
        <dbReference type="PROSITE" id="PS50056"/>
    </source>
</evidence>
<dbReference type="FunFam" id="2.60.40.10:FF:001386">
    <property type="entry name" value="Receptor-type tyrosine-protein phosphatase gamma"/>
    <property type="match status" value="1"/>
</dbReference>
<evidence type="ECO:0000256" key="3">
    <source>
        <dbReference type="ARBA" id="ARBA00022692"/>
    </source>
</evidence>
<evidence type="ECO:0000313" key="18">
    <source>
        <dbReference type="EMBL" id="CAB3361377.1"/>
    </source>
</evidence>
<evidence type="ECO:0000256" key="6">
    <source>
        <dbReference type="ARBA" id="ARBA00022801"/>
    </source>
</evidence>
<keyword evidence="4" id="KW-0732">Signal</keyword>
<feature type="domain" description="Fibronectin type-III" evidence="17">
    <location>
        <begin position="442"/>
        <end position="548"/>
    </location>
</feature>
<dbReference type="PROSITE" id="PS50853">
    <property type="entry name" value="FN3"/>
    <property type="match status" value="4"/>
</dbReference>
<evidence type="ECO:0000256" key="1">
    <source>
        <dbReference type="ARBA" id="ARBA00004479"/>
    </source>
</evidence>
<dbReference type="InterPro" id="IPR013783">
    <property type="entry name" value="Ig-like_fold"/>
</dbReference>
<keyword evidence="7" id="KW-0904">Protein phosphatase</keyword>
<feature type="domain" description="Tyrosine specific protein phosphatases" evidence="15">
    <location>
        <begin position="827"/>
        <end position="901"/>
    </location>
</feature>
<dbReference type="SUPFAM" id="SSF49265">
    <property type="entry name" value="Fibronectin type III"/>
    <property type="match status" value="2"/>
</dbReference>
<evidence type="ECO:0000256" key="2">
    <source>
        <dbReference type="ARBA" id="ARBA00013064"/>
    </source>
</evidence>
<dbReference type="PROSITE" id="PS00383">
    <property type="entry name" value="TYR_PHOSPHATASE_1"/>
    <property type="match status" value="1"/>
</dbReference>
<dbReference type="GO" id="GO:0048666">
    <property type="term" value="P:neuron development"/>
    <property type="evidence" value="ECO:0007669"/>
    <property type="project" value="UniProtKB-ARBA"/>
</dbReference>
<keyword evidence="19" id="KW-1185">Reference proteome</keyword>
<dbReference type="SMART" id="SM00404">
    <property type="entry name" value="PTPc_motif"/>
    <property type="match status" value="2"/>
</dbReference>
<dbReference type="InterPro" id="IPR036179">
    <property type="entry name" value="Ig-like_dom_sf"/>
</dbReference>
<dbReference type="CDD" id="cd14549">
    <property type="entry name" value="R5-PTPc-1"/>
    <property type="match status" value="1"/>
</dbReference>
<name>A0A8S1C6M7_9INSE</name>
<dbReference type="PRINTS" id="PR00700">
    <property type="entry name" value="PRTYPHPHTASE"/>
</dbReference>
<dbReference type="FunFam" id="3.90.190.10:FF:000068">
    <property type="entry name" value="receptor-type tyrosine-protein phosphatase zeta"/>
    <property type="match status" value="1"/>
</dbReference>
<keyword evidence="8 13" id="KW-1133">Transmembrane helix</keyword>
<feature type="compositionally biased region" description="Acidic residues" evidence="12">
    <location>
        <begin position="1250"/>
        <end position="1260"/>
    </location>
</feature>
<dbReference type="CDD" id="cd00096">
    <property type="entry name" value="Ig"/>
    <property type="match status" value="1"/>
</dbReference>
<organism evidence="18 19">
    <name type="scientific">Cloeon dipterum</name>
    <dbReference type="NCBI Taxonomy" id="197152"/>
    <lineage>
        <taxon>Eukaryota</taxon>
        <taxon>Metazoa</taxon>
        <taxon>Ecdysozoa</taxon>
        <taxon>Arthropoda</taxon>
        <taxon>Hexapoda</taxon>
        <taxon>Insecta</taxon>
        <taxon>Pterygota</taxon>
        <taxon>Palaeoptera</taxon>
        <taxon>Ephemeroptera</taxon>
        <taxon>Pisciforma</taxon>
        <taxon>Baetidae</taxon>
        <taxon>Cloeon</taxon>
    </lineage>
</organism>
<dbReference type="EC" id="3.1.3.48" evidence="2"/>
<evidence type="ECO:0000256" key="12">
    <source>
        <dbReference type="SAM" id="MobiDB-lite"/>
    </source>
</evidence>
<evidence type="ECO:0000256" key="9">
    <source>
        <dbReference type="ARBA" id="ARBA00023136"/>
    </source>
</evidence>
<keyword evidence="6" id="KW-0378">Hydrolase</keyword>
<feature type="region of interest" description="Disordered" evidence="12">
    <location>
        <begin position="1250"/>
        <end position="1285"/>
    </location>
</feature>
<protein>
    <recommendedName>
        <fullName evidence="2">protein-tyrosine-phosphatase</fullName>
        <ecNumber evidence="2">3.1.3.48</ecNumber>
    </recommendedName>
</protein>
<evidence type="ECO:0000313" key="19">
    <source>
        <dbReference type="Proteomes" id="UP000494165"/>
    </source>
</evidence>
<feature type="domain" description="Ig-like" evidence="16">
    <location>
        <begin position="34"/>
        <end position="135"/>
    </location>
</feature>
<dbReference type="OrthoDB" id="6022401at2759"/>
<feature type="domain" description="Fibronectin type-III" evidence="17">
    <location>
        <begin position="145"/>
        <end position="243"/>
    </location>
</feature>
<dbReference type="InterPro" id="IPR007110">
    <property type="entry name" value="Ig-like_dom"/>
</dbReference>
<evidence type="ECO:0000256" key="10">
    <source>
        <dbReference type="ARBA" id="ARBA00023180"/>
    </source>
</evidence>
<dbReference type="SUPFAM" id="SSF52799">
    <property type="entry name" value="(Phosphotyrosine protein) phosphatases II"/>
    <property type="match status" value="2"/>
</dbReference>
<dbReference type="CDD" id="cd00063">
    <property type="entry name" value="FN3"/>
    <property type="match status" value="4"/>
</dbReference>
<dbReference type="InterPro" id="IPR016130">
    <property type="entry name" value="Tyr_Pase_AS"/>
</dbReference>
<dbReference type="InterPro" id="IPR000387">
    <property type="entry name" value="Tyr_Pase_dom"/>
</dbReference>
<dbReference type="Gene3D" id="2.60.40.10">
    <property type="entry name" value="Immunoglobulins"/>
    <property type="match status" value="5"/>
</dbReference>
<evidence type="ECO:0000259" key="14">
    <source>
        <dbReference type="PROSITE" id="PS50055"/>
    </source>
</evidence>
<evidence type="ECO:0000259" key="17">
    <source>
        <dbReference type="PROSITE" id="PS50853"/>
    </source>
</evidence>
<evidence type="ECO:0000256" key="13">
    <source>
        <dbReference type="SAM" id="Phobius"/>
    </source>
</evidence>
<comment type="subcellular location">
    <subcellularLocation>
        <location evidence="1">Membrane</location>
        <topology evidence="1">Single-pass type I membrane protein</topology>
    </subcellularLocation>
</comment>
<evidence type="ECO:0000256" key="7">
    <source>
        <dbReference type="ARBA" id="ARBA00022912"/>
    </source>
</evidence>
<keyword evidence="9 13" id="KW-0472">Membrane</keyword>
<dbReference type="InterPro" id="IPR003599">
    <property type="entry name" value="Ig_sub"/>
</dbReference>
<dbReference type="Pfam" id="PF00102">
    <property type="entry name" value="Y_phosphatase"/>
    <property type="match status" value="2"/>
</dbReference>
<dbReference type="PANTHER" id="PTHR46957">
    <property type="entry name" value="CYTOKINE RECEPTOR"/>
    <property type="match status" value="1"/>
</dbReference>
<evidence type="ECO:0000256" key="8">
    <source>
        <dbReference type="ARBA" id="ARBA00022989"/>
    </source>
</evidence>
<keyword evidence="3 13" id="KW-0812">Transmembrane</keyword>
<feature type="domain" description="Fibronectin type-III" evidence="17">
    <location>
        <begin position="348"/>
        <end position="441"/>
    </location>
</feature>
<dbReference type="PROSITE" id="PS50835">
    <property type="entry name" value="IG_LIKE"/>
    <property type="match status" value="1"/>
</dbReference>
<evidence type="ECO:0000256" key="11">
    <source>
        <dbReference type="ARBA" id="ARBA00051722"/>
    </source>
</evidence>
<dbReference type="SMART" id="SM00060">
    <property type="entry name" value="FN3"/>
    <property type="match status" value="4"/>
</dbReference>
<dbReference type="SMART" id="SM00194">
    <property type="entry name" value="PTPc"/>
    <property type="match status" value="2"/>
</dbReference>
<dbReference type="PROSITE" id="PS50055">
    <property type="entry name" value="TYR_PHOSPHATASE_PTP"/>
    <property type="match status" value="2"/>
</dbReference>
<feature type="domain" description="Tyrosine-protein phosphatase" evidence="14">
    <location>
        <begin position="645"/>
        <end position="910"/>
    </location>
</feature>
<dbReference type="InterPro" id="IPR003595">
    <property type="entry name" value="Tyr_Pase_cat"/>
</dbReference>
<feature type="domain" description="Tyrosine-protein phosphatase" evidence="14">
    <location>
        <begin position="946"/>
        <end position="1203"/>
    </location>
</feature>
<dbReference type="GO" id="GO:0004725">
    <property type="term" value="F:protein tyrosine phosphatase activity"/>
    <property type="evidence" value="ECO:0007669"/>
    <property type="project" value="UniProtKB-EC"/>
</dbReference>
<dbReference type="PROSITE" id="PS50056">
    <property type="entry name" value="TYR_PHOSPHATASE_2"/>
    <property type="match status" value="1"/>
</dbReference>
<proteinExistence type="predicted"/>
<reference evidence="18 19" key="1">
    <citation type="submission" date="2020-04" db="EMBL/GenBank/DDBJ databases">
        <authorList>
            <person name="Alioto T."/>
            <person name="Alioto T."/>
            <person name="Gomez Garrido J."/>
        </authorList>
    </citation>
    <scope>NUCLEOTIDE SEQUENCE [LARGE SCALE GENOMIC DNA]</scope>
</reference>
<dbReference type="FunFam" id="2.60.40.10:FF:000028">
    <property type="entry name" value="Neuronal cell adhesion molecule"/>
    <property type="match status" value="1"/>
</dbReference>
<dbReference type="InterPro" id="IPR003961">
    <property type="entry name" value="FN3_dom"/>
</dbReference>
<evidence type="ECO:0000256" key="4">
    <source>
        <dbReference type="ARBA" id="ARBA00022729"/>
    </source>
</evidence>
<keyword evidence="5" id="KW-0677">Repeat</keyword>
<gene>
    <name evidence="18" type="ORF">CLODIP_2_CD15873</name>
</gene>
<keyword evidence="10" id="KW-0325">Glycoprotein</keyword>
<dbReference type="EMBL" id="CADEPI010000006">
    <property type="protein sequence ID" value="CAB3361377.1"/>
    <property type="molecule type" value="Genomic_DNA"/>
</dbReference>
<dbReference type="Gene3D" id="3.90.190.10">
    <property type="entry name" value="Protein tyrosine phosphatase superfamily"/>
    <property type="match status" value="2"/>
</dbReference>
<comment type="catalytic activity">
    <reaction evidence="11">
        <text>O-phospho-L-tyrosyl-[protein] + H2O = L-tyrosyl-[protein] + phosphate</text>
        <dbReference type="Rhea" id="RHEA:10684"/>
        <dbReference type="Rhea" id="RHEA-COMP:10136"/>
        <dbReference type="Rhea" id="RHEA-COMP:20101"/>
        <dbReference type="ChEBI" id="CHEBI:15377"/>
        <dbReference type="ChEBI" id="CHEBI:43474"/>
        <dbReference type="ChEBI" id="CHEBI:46858"/>
        <dbReference type="ChEBI" id="CHEBI:61978"/>
        <dbReference type="EC" id="3.1.3.48"/>
    </reaction>
</comment>
<sequence>MSPRVFSEVLATAVVVIVLGFTTNVNAASVYDIPHLRREKVFMKAGANASLACPGVGEQSIVINLEWLCMRCGSSGVSEIKLVEFMGESTTVWEHRGRISLNQETFSLNLQPVLSQDSGEYVCLVNNRPTPEAIVKLVVQDVPPPPARPLITNFTSRSVYLSWAPPLDMQNGHILHYIISIRVGEDGGWDEDMSGIETSDNKTFYTVANLRPFTVYSFRIIAVNALGPSKPSKESFYMVTLREVPDGKPTITTAHNTSATSIHISWRPPTPDSIHGEFLGYRVAYRQRDRSSQPLKEIFIRDPNVNSFTIQNLDVYSQYLVSLQVFNPEGHGPSTTVLVMTDEGVPSRPQNLTITYISSRSVGLAWSAPEMRNGRLLGYRLYYLHNNFTDSISFIAITTPITTYNLTGLTPNGEYKIWVKAFTYKNEGEPSIAVDCKTDIAGPGPPKIVNLTCLSEDSLLIQWTRPAKFFKNIDYYYLMYRSEDSFEFNENVFNTSASYLKSSAYLTNLTTDKMYEVKVRGAVHSELNRSEILQGDESLSRKILLKLNCDKEHHRHSQKPNELSAGVIAGIACAAFAMILALVALVLWRKCFRDSYNYLDDLPPIAPNEKVDWDITNEDGVKTTIPINHFSKHVMELHADGDIAFSKEYEAIQAMATKEEIASEFSQHPDNKQKNRYLNITAYDHSRVRLMPAVGQKKAFDYINANYIDGFQKSRAYIGTQGPLPSTFDCFWRMIWEQRVAIIVMITNLVERGRRKCDMYWPKEGIETYGVVQVKLIKEDVMATYTVRTLHVKHTKLKKKKGVETERTVKQYHYTNWPDHGTPDHPLPVLSFVKKSSAANPLDAGPIVVHCSAGVGRTGTYIVLDAMLKQIAAKSEVNIYGFLRHIRTQRNFLVQTEEQYIFIHDALLEAIEFGNTCIGHTSVPNYIINLLTSEVLHPDSTHRKLLDSQFSLLTGFAPQDFHLTSATKQSNGHKNRSSDLLPLENSRVHLTPKPAVDGSDYINACWIHGFHKLKEFIITQHPMEATVMDFWQMVWDHNAQTIVMLSDIDNTIDQPFLQFWPNAQDELENENFKVKFVDEFEHAVGTCNEMTIQSLHDDYELRIKMVRCPNWPHSCGSMLNVFDLLNFVQEWHMDCQNGPVVVIDRFGGTEAATFCCLTSLTKQLEYESNVDVYMYAKLYHNKRPGIWKSQEDYLYLYQCIESLLKSREGLRTLPRTGIYLSVNGRANGYVANGNSHVMAASPAVSLVAVEEEDEEEEEEGQGVAPDDRGVPEGMEGVQLAAETTA</sequence>
<feature type="domain" description="Fibronectin type-III" evidence="17">
    <location>
        <begin position="248"/>
        <end position="344"/>
    </location>
</feature>
<dbReference type="InterPro" id="IPR036116">
    <property type="entry name" value="FN3_sf"/>
</dbReference>
<dbReference type="PANTHER" id="PTHR46957:SF6">
    <property type="entry name" value="PROTEIN-TYROSINE-PHOSPHATASE"/>
    <property type="match status" value="1"/>
</dbReference>
<dbReference type="Proteomes" id="UP000494165">
    <property type="component" value="Unassembled WGS sequence"/>
</dbReference>
<dbReference type="InterPro" id="IPR050713">
    <property type="entry name" value="RTP_Phos/Ushers"/>
</dbReference>
<dbReference type="SUPFAM" id="SSF48726">
    <property type="entry name" value="Immunoglobulin"/>
    <property type="match status" value="1"/>
</dbReference>
<dbReference type="Pfam" id="PF00041">
    <property type="entry name" value="fn3"/>
    <property type="match status" value="4"/>
</dbReference>
<feature type="transmembrane region" description="Helical" evidence="13">
    <location>
        <begin position="563"/>
        <end position="588"/>
    </location>
</feature>
<accession>A0A8S1C6M7</accession>
<dbReference type="InterPro" id="IPR029021">
    <property type="entry name" value="Prot-tyrosine_phosphatase-like"/>
</dbReference>
<dbReference type="GO" id="GO:0016020">
    <property type="term" value="C:membrane"/>
    <property type="evidence" value="ECO:0007669"/>
    <property type="project" value="UniProtKB-SubCell"/>
</dbReference>
<evidence type="ECO:0000259" key="16">
    <source>
        <dbReference type="PROSITE" id="PS50835"/>
    </source>
</evidence>
<dbReference type="FunFam" id="3.90.190.10:FF:000013">
    <property type="entry name" value="receptor-type tyrosine-protein phosphatase zeta isoform X1"/>
    <property type="match status" value="1"/>
</dbReference>